<dbReference type="GO" id="GO:0016787">
    <property type="term" value="F:hydrolase activity"/>
    <property type="evidence" value="ECO:0007669"/>
    <property type="project" value="UniProtKB-KW"/>
</dbReference>
<feature type="domain" description="Beta-lactamase-related" evidence="3">
    <location>
        <begin position="90"/>
        <end position="396"/>
    </location>
</feature>
<organism evidence="4 5">
    <name type="scientific">Lachnellula willkommii</name>
    <dbReference type="NCBI Taxonomy" id="215461"/>
    <lineage>
        <taxon>Eukaryota</taxon>
        <taxon>Fungi</taxon>
        <taxon>Dikarya</taxon>
        <taxon>Ascomycota</taxon>
        <taxon>Pezizomycotina</taxon>
        <taxon>Leotiomycetes</taxon>
        <taxon>Helotiales</taxon>
        <taxon>Lachnaceae</taxon>
        <taxon>Lachnellula</taxon>
    </lineage>
</organism>
<comment type="similarity">
    <text evidence="1">Belongs to the class-A beta-lactamase family.</text>
</comment>
<sequence>MSAESAIKARLTEACASLEVPGVVSVANAGGRFIHTECETRNFSIRRSLRSQLTKARRNPGCLETRLNILPRVSYKVVDSYLGFAMCRASQLDLGEAVTHWLPELGTLEIFTGFDDKGKPILAKAVNKITLRHLLTHTSGLAYESFNPLLQQWRQWTGIPLPSKKLPVVEFFKVPLLFEPGSSYVYSTGYDFAGVMVARANSMTLNAYMEKHIFQPLGLRNLTLDLDSQPDMLARQVDLSMRTGGTHPVFRTAIDSSAPLTYIPRMNLGDSLEDASGGGGGSGSLLDYSQILKSLAADDGKLLASEMLDELFRPQLKDAALAKFKEFLSIKEMNNIMAGMGVGVDANHALGGAIVLEDVPGGRRKGTMTWAGLPNIYWWVDRVAGISGVFGTQILPFGDEKCIELFREFENFVYAVRKV</sequence>
<dbReference type="AlphaFoldDB" id="A0A559MHV1"/>
<protein>
    <submittedName>
        <fullName evidence="4">Acyltransferase</fullName>
    </submittedName>
</protein>
<dbReference type="InterPro" id="IPR012338">
    <property type="entry name" value="Beta-lactam/transpept-like"/>
</dbReference>
<keyword evidence="4" id="KW-0012">Acyltransferase</keyword>
<keyword evidence="4" id="KW-0808">Transferase</keyword>
<name>A0A559MHV1_9HELO</name>
<dbReference type="InterPro" id="IPR001466">
    <property type="entry name" value="Beta-lactam-related"/>
</dbReference>
<dbReference type="InterPro" id="IPR050789">
    <property type="entry name" value="Diverse_Enzym_Activities"/>
</dbReference>
<evidence type="ECO:0000259" key="3">
    <source>
        <dbReference type="Pfam" id="PF00144"/>
    </source>
</evidence>
<evidence type="ECO:0000313" key="5">
    <source>
        <dbReference type="Proteomes" id="UP000315522"/>
    </source>
</evidence>
<proteinExistence type="inferred from homology"/>
<keyword evidence="2" id="KW-0378">Hydrolase</keyword>
<dbReference type="EMBL" id="QGML01000294">
    <property type="protein sequence ID" value="TVY92541.1"/>
    <property type="molecule type" value="Genomic_DNA"/>
</dbReference>
<dbReference type="Proteomes" id="UP000315522">
    <property type="component" value="Unassembled WGS sequence"/>
</dbReference>
<dbReference type="SUPFAM" id="SSF56601">
    <property type="entry name" value="beta-lactamase/transpeptidase-like"/>
    <property type="match status" value="1"/>
</dbReference>
<reference evidence="4 5" key="1">
    <citation type="submission" date="2018-05" db="EMBL/GenBank/DDBJ databases">
        <title>Genome sequencing and assembly of the regulated plant pathogen Lachnellula willkommii and related sister species for the development of diagnostic species identification markers.</title>
        <authorList>
            <person name="Giroux E."/>
            <person name="Bilodeau G."/>
        </authorList>
    </citation>
    <scope>NUCLEOTIDE SEQUENCE [LARGE SCALE GENOMIC DNA]</scope>
    <source>
        <strain evidence="4 5">CBS 172.35</strain>
    </source>
</reference>
<gene>
    <name evidence="4" type="primary">lovD_2</name>
    <name evidence="4" type="ORF">LAWI1_G001529</name>
</gene>
<evidence type="ECO:0000256" key="1">
    <source>
        <dbReference type="ARBA" id="ARBA00009009"/>
    </source>
</evidence>
<dbReference type="Gene3D" id="3.40.710.10">
    <property type="entry name" value="DD-peptidase/beta-lactamase superfamily"/>
    <property type="match status" value="1"/>
</dbReference>
<dbReference type="PANTHER" id="PTHR43283:SF17">
    <property type="entry name" value="(LOVD), PUTATIVE (AFU_ORTHOLOGUE AFUA_5G00920)-RELATED"/>
    <property type="match status" value="1"/>
</dbReference>
<accession>A0A559MHV1</accession>
<keyword evidence="5" id="KW-1185">Reference proteome</keyword>
<evidence type="ECO:0000313" key="4">
    <source>
        <dbReference type="EMBL" id="TVY92541.1"/>
    </source>
</evidence>
<dbReference type="GO" id="GO:0016746">
    <property type="term" value="F:acyltransferase activity"/>
    <property type="evidence" value="ECO:0007669"/>
    <property type="project" value="UniProtKB-KW"/>
</dbReference>
<dbReference type="PANTHER" id="PTHR43283">
    <property type="entry name" value="BETA-LACTAMASE-RELATED"/>
    <property type="match status" value="1"/>
</dbReference>
<evidence type="ECO:0000256" key="2">
    <source>
        <dbReference type="ARBA" id="ARBA00022801"/>
    </source>
</evidence>
<dbReference type="Pfam" id="PF00144">
    <property type="entry name" value="Beta-lactamase"/>
    <property type="match status" value="1"/>
</dbReference>
<comment type="caution">
    <text evidence="4">The sequence shown here is derived from an EMBL/GenBank/DDBJ whole genome shotgun (WGS) entry which is preliminary data.</text>
</comment>